<keyword evidence="1" id="KW-0812">Transmembrane</keyword>
<comment type="caution">
    <text evidence="2">The sequence shown here is derived from an EMBL/GenBank/DDBJ whole genome shotgun (WGS) entry which is preliminary data.</text>
</comment>
<name>A0A1V1PG05_9BACT</name>
<organism evidence="2 3">
    <name type="scientific">Candidatus Magnetoglobus multicellularis str. Araruama</name>
    <dbReference type="NCBI Taxonomy" id="890399"/>
    <lineage>
        <taxon>Bacteria</taxon>
        <taxon>Pseudomonadati</taxon>
        <taxon>Thermodesulfobacteriota</taxon>
        <taxon>Desulfobacteria</taxon>
        <taxon>Desulfobacterales</taxon>
        <taxon>Desulfobacteraceae</taxon>
        <taxon>Candidatus Magnetoglobus</taxon>
    </lineage>
</organism>
<evidence type="ECO:0000256" key="1">
    <source>
        <dbReference type="SAM" id="Phobius"/>
    </source>
</evidence>
<proteinExistence type="predicted"/>
<sequence length="105" mass="12234">MQMPNHSCIITDNESSDEDFMGQDYLPVIYERDDELDHAIIAIQPLMVQKWPVFYIYIQIVFVIILSCLCHGIIFQTIYGAVDQHNALENISQIITIKNQKHHIM</sequence>
<dbReference type="Proteomes" id="UP000189670">
    <property type="component" value="Unassembled WGS sequence"/>
</dbReference>
<dbReference type="EMBL" id="ATBP01000036">
    <property type="protein sequence ID" value="ETR73839.1"/>
    <property type="molecule type" value="Genomic_DNA"/>
</dbReference>
<evidence type="ECO:0000313" key="2">
    <source>
        <dbReference type="EMBL" id="ETR73839.1"/>
    </source>
</evidence>
<dbReference type="AlphaFoldDB" id="A0A1V1PG05"/>
<reference evidence="3" key="1">
    <citation type="submission" date="2012-11" db="EMBL/GenBank/DDBJ databases">
        <authorList>
            <person name="Lucero-Rivera Y.E."/>
            <person name="Tovar-Ramirez D."/>
        </authorList>
    </citation>
    <scope>NUCLEOTIDE SEQUENCE [LARGE SCALE GENOMIC DNA]</scope>
    <source>
        <strain evidence="3">Araruama</strain>
    </source>
</reference>
<protein>
    <submittedName>
        <fullName evidence="2">Uncharacterized protein</fullName>
    </submittedName>
</protein>
<gene>
    <name evidence="2" type="ORF">OMM_06703</name>
</gene>
<accession>A0A1V1PG05</accession>
<keyword evidence="1" id="KW-1133">Transmembrane helix</keyword>
<feature type="transmembrane region" description="Helical" evidence="1">
    <location>
        <begin position="54"/>
        <end position="75"/>
    </location>
</feature>
<evidence type="ECO:0000313" key="3">
    <source>
        <dbReference type="Proteomes" id="UP000189670"/>
    </source>
</evidence>
<keyword evidence="1" id="KW-0472">Membrane</keyword>